<dbReference type="GO" id="GO:0007165">
    <property type="term" value="P:signal transduction"/>
    <property type="evidence" value="ECO:0007669"/>
    <property type="project" value="TreeGrafter"/>
</dbReference>
<comment type="similarity">
    <text evidence="3 8">Belongs to the inositol monophosphatase superfamily.</text>
</comment>
<keyword evidence="11" id="KW-1185">Reference proteome</keyword>
<dbReference type="Proteomes" id="UP000272474">
    <property type="component" value="Unassembled WGS sequence"/>
</dbReference>
<dbReference type="InterPro" id="IPR020550">
    <property type="entry name" value="Inositol_monophosphatase_CS"/>
</dbReference>
<evidence type="ECO:0000256" key="7">
    <source>
        <dbReference type="PIRSR" id="PIRSR600760-2"/>
    </source>
</evidence>
<name>A0A3A9YZZ7_9ACTN</name>
<dbReference type="InterPro" id="IPR033942">
    <property type="entry name" value="IMPase"/>
</dbReference>
<protein>
    <recommendedName>
        <fullName evidence="8">Inositol-1-monophosphatase</fullName>
        <ecNumber evidence="8">3.1.3.25</ecNumber>
    </recommendedName>
</protein>
<evidence type="ECO:0000256" key="1">
    <source>
        <dbReference type="ARBA" id="ARBA00001033"/>
    </source>
</evidence>
<gene>
    <name evidence="10" type="ORF">D7294_14185</name>
</gene>
<dbReference type="PROSITE" id="PS00629">
    <property type="entry name" value="IMP_1"/>
    <property type="match status" value="1"/>
</dbReference>
<dbReference type="Pfam" id="PF00459">
    <property type="entry name" value="Inositol_P"/>
    <property type="match status" value="1"/>
</dbReference>
<evidence type="ECO:0000256" key="8">
    <source>
        <dbReference type="RuleBase" id="RU364068"/>
    </source>
</evidence>
<feature type="binding site" evidence="7">
    <location>
        <position position="113"/>
    </location>
    <ligand>
        <name>Mg(2+)</name>
        <dbReference type="ChEBI" id="CHEBI:18420"/>
        <label>1</label>
        <note>catalytic</note>
    </ligand>
</feature>
<comment type="catalytic activity">
    <reaction evidence="1 8">
        <text>a myo-inositol phosphate + H2O = myo-inositol + phosphate</text>
        <dbReference type="Rhea" id="RHEA:24056"/>
        <dbReference type="ChEBI" id="CHEBI:15377"/>
        <dbReference type="ChEBI" id="CHEBI:17268"/>
        <dbReference type="ChEBI" id="CHEBI:43474"/>
        <dbReference type="ChEBI" id="CHEBI:84139"/>
        <dbReference type="EC" id="3.1.3.25"/>
    </reaction>
</comment>
<keyword evidence="4 7" id="KW-0479">Metal-binding</keyword>
<dbReference type="InterPro" id="IPR020583">
    <property type="entry name" value="Inositol_monoP_metal-BS"/>
</dbReference>
<dbReference type="GO" id="GO:0046872">
    <property type="term" value="F:metal ion binding"/>
    <property type="evidence" value="ECO:0007669"/>
    <property type="project" value="UniProtKB-KW"/>
</dbReference>
<dbReference type="InterPro" id="IPR000760">
    <property type="entry name" value="Inositol_monophosphatase-like"/>
</dbReference>
<evidence type="ECO:0000256" key="3">
    <source>
        <dbReference type="ARBA" id="ARBA00009759"/>
    </source>
</evidence>
<dbReference type="PRINTS" id="PR00377">
    <property type="entry name" value="IMPHPHTASES"/>
</dbReference>
<feature type="region of interest" description="Disordered" evidence="9">
    <location>
        <begin position="1"/>
        <end position="23"/>
    </location>
</feature>
<dbReference type="PANTHER" id="PTHR20854">
    <property type="entry name" value="INOSITOL MONOPHOSPHATASE"/>
    <property type="match status" value="1"/>
</dbReference>
<feature type="binding site" evidence="7">
    <location>
        <position position="260"/>
    </location>
    <ligand>
        <name>Mg(2+)</name>
        <dbReference type="ChEBI" id="CHEBI:18420"/>
        <label>1</label>
        <note>catalytic</note>
    </ligand>
</feature>
<feature type="binding site" evidence="7">
    <location>
        <position position="132"/>
    </location>
    <ligand>
        <name>Mg(2+)</name>
        <dbReference type="ChEBI" id="CHEBI:18420"/>
        <label>1</label>
        <note>catalytic</note>
    </ligand>
</feature>
<feature type="binding site" evidence="7">
    <location>
        <position position="129"/>
    </location>
    <ligand>
        <name>Mg(2+)</name>
        <dbReference type="ChEBI" id="CHEBI:18420"/>
        <label>1</label>
        <note>catalytic</note>
    </ligand>
</feature>
<dbReference type="PANTHER" id="PTHR20854:SF4">
    <property type="entry name" value="INOSITOL-1-MONOPHOSPHATASE-RELATED"/>
    <property type="match status" value="1"/>
</dbReference>
<evidence type="ECO:0000256" key="5">
    <source>
        <dbReference type="ARBA" id="ARBA00022801"/>
    </source>
</evidence>
<dbReference type="GO" id="GO:0008934">
    <property type="term" value="F:inositol monophosphate 1-phosphatase activity"/>
    <property type="evidence" value="ECO:0007669"/>
    <property type="project" value="InterPro"/>
</dbReference>
<evidence type="ECO:0000313" key="10">
    <source>
        <dbReference type="EMBL" id="RKN41638.1"/>
    </source>
</evidence>
<dbReference type="Gene3D" id="3.30.540.10">
    <property type="entry name" value="Fructose-1,6-Bisphosphatase, subunit A, domain 1"/>
    <property type="match status" value="1"/>
</dbReference>
<dbReference type="EC" id="3.1.3.25" evidence="8"/>
<accession>A0A3A9YZZ7</accession>
<evidence type="ECO:0000313" key="11">
    <source>
        <dbReference type="Proteomes" id="UP000272474"/>
    </source>
</evidence>
<sequence length="306" mass="30002">MSEATAPAPGGASEAPGAGGASGVPGAGGASGVPGAGGAAGVAAAAEAADLLGLAVRAARLGGAELGRRAGQVTGVSYKSSATDPVTDADRAAEAAIVALLARERPGDGLLGEEGTEREGSSGLRWVLDPLDGTVNYTYGLPHAAVSVACERREGGRWRALAGAVHDPARGETFAAARGAGATLNGAPLRVSDPVAPPSALVATGFSYEAASRARQAEVLAALLPRVRDIRSGGSAALDLCWVAAGRCDAYYEDELRRWDWAAGALIAAEAGASVTAFGGGVLAAGPALHRDLSVLLGAPAAAAPV</sequence>
<organism evidence="10 11">
    <name type="scientific">Streptomyces hoynatensis</name>
    <dbReference type="NCBI Taxonomy" id="1141874"/>
    <lineage>
        <taxon>Bacteria</taxon>
        <taxon>Bacillati</taxon>
        <taxon>Actinomycetota</taxon>
        <taxon>Actinomycetes</taxon>
        <taxon>Kitasatosporales</taxon>
        <taxon>Streptomycetaceae</taxon>
        <taxon>Streptomyces</taxon>
    </lineage>
</organism>
<dbReference type="AlphaFoldDB" id="A0A3A9YZZ7"/>
<dbReference type="CDD" id="cd01639">
    <property type="entry name" value="IMPase"/>
    <property type="match status" value="1"/>
</dbReference>
<reference evidence="10 11" key="1">
    <citation type="journal article" date="2014" name="Int. J. Syst. Evol. Microbiol.">
        <title>Streptomyces hoynatensis sp. nov., isolated from deep marine sediment.</title>
        <authorList>
            <person name="Veyisoglu A."/>
            <person name="Sahin N."/>
        </authorList>
    </citation>
    <scope>NUCLEOTIDE SEQUENCE [LARGE SCALE GENOMIC DNA]</scope>
    <source>
        <strain evidence="10 11">KCTC 29097</strain>
    </source>
</reference>
<evidence type="ECO:0000256" key="4">
    <source>
        <dbReference type="ARBA" id="ARBA00022723"/>
    </source>
</evidence>
<proteinExistence type="inferred from homology"/>
<feature type="binding site" evidence="7">
    <location>
        <position position="131"/>
    </location>
    <ligand>
        <name>Mg(2+)</name>
        <dbReference type="ChEBI" id="CHEBI:18420"/>
        <label>1</label>
        <note>catalytic</note>
    </ligand>
</feature>
<feature type="compositionally biased region" description="Low complexity" evidence="9">
    <location>
        <begin position="1"/>
        <end position="16"/>
    </location>
</feature>
<dbReference type="GO" id="GO:0006020">
    <property type="term" value="P:inositol metabolic process"/>
    <property type="evidence" value="ECO:0007669"/>
    <property type="project" value="TreeGrafter"/>
</dbReference>
<dbReference type="EMBL" id="RBAL01000007">
    <property type="protein sequence ID" value="RKN41638.1"/>
    <property type="molecule type" value="Genomic_DNA"/>
</dbReference>
<evidence type="ECO:0000256" key="6">
    <source>
        <dbReference type="ARBA" id="ARBA00022842"/>
    </source>
</evidence>
<evidence type="ECO:0000256" key="2">
    <source>
        <dbReference type="ARBA" id="ARBA00001946"/>
    </source>
</evidence>
<evidence type="ECO:0000256" key="9">
    <source>
        <dbReference type="SAM" id="MobiDB-lite"/>
    </source>
</evidence>
<dbReference type="GO" id="GO:0046854">
    <property type="term" value="P:phosphatidylinositol phosphate biosynthetic process"/>
    <property type="evidence" value="ECO:0007669"/>
    <property type="project" value="InterPro"/>
</dbReference>
<keyword evidence="5 8" id="KW-0378">Hydrolase</keyword>
<dbReference type="SUPFAM" id="SSF56655">
    <property type="entry name" value="Carbohydrate phosphatase"/>
    <property type="match status" value="1"/>
</dbReference>
<comment type="cofactor">
    <cofactor evidence="2 7 8">
        <name>Mg(2+)</name>
        <dbReference type="ChEBI" id="CHEBI:18420"/>
    </cofactor>
</comment>
<keyword evidence="6 7" id="KW-0460">Magnesium</keyword>
<dbReference type="Gene3D" id="3.40.190.80">
    <property type="match status" value="1"/>
</dbReference>
<dbReference type="PROSITE" id="PS00630">
    <property type="entry name" value="IMP_2"/>
    <property type="match status" value="1"/>
</dbReference>
<comment type="caution">
    <text evidence="10">The sequence shown here is derived from an EMBL/GenBank/DDBJ whole genome shotgun (WGS) entry which is preliminary data.</text>
</comment>
<dbReference type="OrthoDB" id="9785695at2"/>